<reference evidence="13" key="1">
    <citation type="journal article" date="2024" name="Int. J. Syst. Evol. Microbiol.">
        <title>Methylomarinovum tepidoasis sp. nov., a moderately thermophilic methanotroph of the family Methylothermaceae isolated from a deep-sea hydrothermal field.</title>
        <authorList>
            <person name="Hirayama H."/>
            <person name="Takaki Y."/>
            <person name="Abe M."/>
            <person name="Miyazaki M."/>
            <person name="Uematsu K."/>
            <person name="Matsui Y."/>
            <person name="Takai K."/>
        </authorList>
    </citation>
    <scope>NUCLEOTIDE SEQUENCE [LARGE SCALE GENOMIC DNA]</scope>
    <source>
        <strain evidence="13">IT-9</strain>
    </source>
</reference>
<comment type="catalytic activity">
    <reaction evidence="1">
        <text>uridine(955/2504/2580) in 23S rRNA = pseudouridine(955/2504/2580) in 23S rRNA</text>
        <dbReference type="Rhea" id="RHEA:42528"/>
        <dbReference type="Rhea" id="RHEA-COMP:10099"/>
        <dbReference type="Rhea" id="RHEA-COMP:10100"/>
        <dbReference type="ChEBI" id="CHEBI:65314"/>
        <dbReference type="ChEBI" id="CHEBI:65315"/>
        <dbReference type="EC" id="5.4.99.24"/>
    </reaction>
</comment>
<feature type="domain" description="RNA-binding S4" evidence="11">
    <location>
        <begin position="29"/>
        <end position="87"/>
    </location>
</feature>
<evidence type="ECO:0000256" key="7">
    <source>
        <dbReference type="PIRSR" id="PIRSR606225-1"/>
    </source>
</evidence>
<evidence type="ECO:0000256" key="8">
    <source>
        <dbReference type="PROSITE-ProRule" id="PRU00182"/>
    </source>
</evidence>
<dbReference type="PANTHER" id="PTHR21600">
    <property type="entry name" value="MITOCHONDRIAL RNA PSEUDOURIDINE SYNTHASE"/>
    <property type="match status" value="1"/>
</dbReference>
<dbReference type="InterPro" id="IPR020103">
    <property type="entry name" value="PsdUridine_synth_cat_dom_sf"/>
</dbReference>
<dbReference type="Pfam" id="PF01479">
    <property type="entry name" value="S4"/>
    <property type="match status" value="1"/>
</dbReference>
<dbReference type="Pfam" id="PF00849">
    <property type="entry name" value="PseudoU_synth_2"/>
    <property type="match status" value="1"/>
</dbReference>
<protein>
    <recommendedName>
        <fullName evidence="9">Pseudouridine synthase</fullName>
        <ecNumber evidence="9">5.4.99.-</ecNumber>
    </recommendedName>
</protein>
<evidence type="ECO:0000259" key="11">
    <source>
        <dbReference type="SMART" id="SM00363"/>
    </source>
</evidence>
<keyword evidence="4" id="KW-0698">rRNA processing</keyword>
<dbReference type="InterPro" id="IPR036986">
    <property type="entry name" value="S4_RNA-bd_sf"/>
</dbReference>
<dbReference type="SMART" id="SM00363">
    <property type="entry name" value="S4"/>
    <property type="match status" value="1"/>
</dbReference>
<dbReference type="InterPro" id="IPR006145">
    <property type="entry name" value="PsdUridine_synth_RsuA/RluA"/>
</dbReference>
<comment type="similarity">
    <text evidence="3 9">Belongs to the pseudouridine synthase RluA family.</text>
</comment>
<evidence type="ECO:0000313" key="13">
    <source>
        <dbReference type="Proteomes" id="UP001321825"/>
    </source>
</evidence>
<dbReference type="GO" id="GO:0003723">
    <property type="term" value="F:RNA binding"/>
    <property type="evidence" value="ECO:0007669"/>
    <property type="project" value="UniProtKB-KW"/>
</dbReference>
<evidence type="ECO:0000313" key="12">
    <source>
        <dbReference type="EMBL" id="BCX81648.1"/>
    </source>
</evidence>
<dbReference type="SUPFAM" id="SSF55120">
    <property type="entry name" value="Pseudouridine synthase"/>
    <property type="match status" value="1"/>
</dbReference>
<evidence type="ECO:0000256" key="1">
    <source>
        <dbReference type="ARBA" id="ARBA00000381"/>
    </source>
</evidence>
<gene>
    <name evidence="12" type="ORF">MIT9_P1226</name>
</gene>
<dbReference type="AlphaFoldDB" id="A0AAU9BS26"/>
<feature type="region of interest" description="Disordered" evidence="10">
    <location>
        <begin position="1"/>
        <end position="20"/>
    </location>
</feature>
<dbReference type="GO" id="GO:0160141">
    <property type="term" value="F:23S rRNA pseudouridine(955/2504/2580) synthase activity"/>
    <property type="evidence" value="ECO:0007669"/>
    <property type="project" value="UniProtKB-EC"/>
</dbReference>
<evidence type="ECO:0000256" key="3">
    <source>
        <dbReference type="ARBA" id="ARBA00010876"/>
    </source>
</evidence>
<dbReference type="PROSITE" id="PS01129">
    <property type="entry name" value="PSI_RLU"/>
    <property type="match status" value="1"/>
</dbReference>
<dbReference type="PROSITE" id="PS50889">
    <property type="entry name" value="S4"/>
    <property type="match status" value="1"/>
</dbReference>
<accession>A0AAU9BS26</accession>
<keyword evidence="13" id="KW-1185">Reference proteome</keyword>
<evidence type="ECO:0000256" key="6">
    <source>
        <dbReference type="ARBA" id="ARBA00023235"/>
    </source>
</evidence>
<sequence>MKSMKGQVSDSARKIPPRQIEIDADEAGQRIDNFLFARLKGVPKSRIYRMLRTGEVRVNRGRVKAPYRLQAGDMVRLPPVQVAAAGPPAPPGNRPRRLETRIVYEDEDLLVLDKPAGMAVHGGSGLAGGVIEALRAVRPQARFLELVHRLDRDTSGCLLIAKRRSVLRALHAQLRSGRVEKRYLALLEGEWRGRFQRVDVPLRKFVLQGGERLVKAAEDGKPSQTLFRRLEAFPQATLVEAELLTGRTHQIRVHAAWLGHPLAGDERYGDKAANRRWRRLGLKRLFLHAWQVAFRHPRRDVMIRLEAPLDGELEALLDHLRQP</sequence>
<dbReference type="InterPro" id="IPR006224">
    <property type="entry name" value="PsdUridine_synth_RluA-like_CS"/>
</dbReference>
<comment type="catalytic activity">
    <reaction evidence="9">
        <text>a uridine in RNA = a pseudouridine in RNA</text>
        <dbReference type="Rhea" id="RHEA:48348"/>
        <dbReference type="Rhea" id="RHEA-COMP:12068"/>
        <dbReference type="Rhea" id="RHEA-COMP:12069"/>
        <dbReference type="ChEBI" id="CHEBI:65314"/>
        <dbReference type="ChEBI" id="CHEBI:65315"/>
    </reaction>
</comment>
<evidence type="ECO:0000256" key="2">
    <source>
        <dbReference type="ARBA" id="ARBA00002876"/>
    </source>
</evidence>
<dbReference type="EC" id="5.4.99.-" evidence="9"/>
<evidence type="ECO:0000256" key="10">
    <source>
        <dbReference type="SAM" id="MobiDB-lite"/>
    </source>
</evidence>
<dbReference type="InterPro" id="IPR006225">
    <property type="entry name" value="PsdUridine_synth_RluC/D"/>
</dbReference>
<dbReference type="SUPFAM" id="SSF55174">
    <property type="entry name" value="Alpha-L RNA-binding motif"/>
    <property type="match status" value="1"/>
</dbReference>
<feature type="active site" evidence="7">
    <location>
        <position position="151"/>
    </location>
</feature>
<dbReference type="Proteomes" id="UP001321825">
    <property type="component" value="Chromosome"/>
</dbReference>
<evidence type="ECO:0000256" key="4">
    <source>
        <dbReference type="ARBA" id="ARBA00022552"/>
    </source>
</evidence>
<dbReference type="Gene3D" id="3.30.2350.10">
    <property type="entry name" value="Pseudouridine synthase"/>
    <property type="match status" value="1"/>
</dbReference>
<dbReference type="EMBL" id="AP024714">
    <property type="protein sequence ID" value="BCX81648.1"/>
    <property type="molecule type" value="Genomic_DNA"/>
</dbReference>
<dbReference type="Gene3D" id="3.10.290.10">
    <property type="entry name" value="RNA-binding S4 domain"/>
    <property type="match status" value="1"/>
</dbReference>
<organism evidence="12 13">
    <name type="scientific">Methylomarinovum caldicuralii</name>
    <dbReference type="NCBI Taxonomy" id="438856"/>
    <lineage>
        <taxon>Bacteria</taxon>
        <taxon>Pseudomonadati</taxon>
        <taxon>Pseudomonadota</taxon>
        <taxon>Gammaproteobacteria</taxon>
        <taxon>Methylococcales</taxon>
        <taxon>Methylothermaceae</taxon>
        <taxon>Methylomarinovum</taxon>
    </lineage>
</organism>
<keyword evidence="5 8" id="KW-0694">RNA-binding</keyword>
<dbReference type="KEGG" id="mcau:MIT9_P1226"/>
<feature type="compositionally biased region" description="Polar residues" evidence="10">
    <location>
        <begin position="1"/>
        <end position="10"/>
    </location>
</feature>
<dbReference type="InterPro" id="IPR002942">
    <property type="entry name" value="S4_RNA-bd"/>
</dbReference>
<evidence type="ECO:0000256" key="5">
    <source>
        <dbReference type="ARBA" id="ARBA00022884"/>
    </source>
</evidence>
<dbReference type="InterPro" id="IPR050188">
    <property type="entry name" value="RluA_PseudoU_synthase"/>
</dbReference>
<dbReference type="CDD" id="cd02869">
    <property type="entry name" value="PseudoU_synth_RluA_like"/>
    <property type="match status" value="1"/>
</dbReference>
<dbReference type="CDD" id="cd00165">
    <property type="entry name" value="S4"/>
    <property type="match status" value="1"/>
</dbReference>
<evidence type="ECO:0000256" key="9">
    <source>
        <dbReference type="RuleBase" id="RU362028"/>
    </source>
</evidence>
<keyword evidence="6 9" id="KW-0413">Isomerase</keyword>
<proteinExistence type="inferred from homology"/>
<dbReference type="NCBIfam" id="TIGR00005">
    <property type="entry name" value="rluA_subfam"/>
    <property type="match status" value="1"/>
</dbReference>
<name>A0AAU9BS26_9GAMM</name>
<dbReference type="PANTHER" id="PTHR21600:SF92">
    <property type="entry name" value="RIBOSOMAL LARGE SUBUNIT PSEUDOURIDINE SYNTHASE C"/>
    <property type="match status" value="1"/>
</dbReference>
<dbReference type="NCBIfam" id="NF008249">
    <property type="entry name" value="PRK11025.1"/>
    <property type="match status" value="1"/>
</dbReference>
<dbReference type="GO" id="GO:0000455">
    <property type="term" value="P:enzyme-directed rRNA pseudouridine synthesis"/>
    <property type="evidence" value="ECO:0007669"/>
    <property type="project" value="UniProtKB-ARBA"/>
</dbReference>
<comment type="function">
    <text evidence="2">Responsible for synthesis of pseudouridine from uracil at positions 955, 2504 and 2580 in 23S ribosomal RNA.</text>
</comment>